<evidence type="ECO:0000256" key="1">
    <source>
        <dbReference type="ARBA" id="ARBA00004317"/>
    </source>
</evidence>
<feature type="region of interest" description="Disordered" evidence="5">
    <location>
        <begin position="550"/>
        <end position="657"/>
    </location>
</feature>
<dbReference type="PANTHER" id="PTHR12609">
    <property type="entry name" value="MICROTUBULE ASSOCIATED PROTEIN XMAP215"/>
    <property type="match status" value="1"/>
</dbReference>
<dbReference type="EMBL" id="HG316460">
    <property type="protein sequence ID" value="CDF90435.1"/>
    <property type="molecule type" value="Genomic_DNA"/>
</dbReference>
<name>A0A8J2T7Q0_ZYGB2</name>
<dbReference type="GO" id="GO:0046785">
    <property type="term" value="P:microtubule polymerization"/>
    <property type="evidence" value="ECO:0007669"/>
    <property type="project" value="InterPro"/>
</dbReference>
<evidence type="ECO:0000259" key="6">
    <source>
        <dbReference type="SMART" id="SM01349"/>
    </source>
</evidence>
<dbReference type="InterPro" id="IPR048492">
    <property type="entry name" value="Stu2_CTS"/>
</dbReference>
<evidence type="ECO:0000313" key="8">
    <source>
        <dbReference type="Proteomes" id="UP000019375"/>
    </source>
</evidence>
<keyword evidence="2" id="KW-0963">Cytoplasm</keyword>
<dbReference type="GO" id="GO:0099070">
    <property type="term" value="C:static microtubule bundle"/>
    <property type="evidence" value="ECO:0007669"/>
    <property type="project" value="UniProtKB-ARBA"/>
</dbReference>
<dbReference type="InterPro" id="IPR045110">
    <property type="entry name" value="XMAP215"/>
</dbReference>
<evidence type="ECO:0000256" key="3">
    <source>
        <dbReference type="ARBA" id="ARBA00023212"/>
    </source>
</evidence>
<dbReference type="InterPro" id="IPR011989">
    <property type="entry name" value="ARM-like"/>
</dbReference>
<evidence type="ECO:0000313" key="7">
    <source>
        <dbReference type="EMBL" id="CDF90435.1"/>
    </source>
</evidence>
<dbReference type="InterPro" id="IPR016024">
    <property type="entry name" value="ARM-type_fold"/>
</dbReference>
<dbReference type="Proteomes" id="UP000019375">
    <property type="component" value="Unassembled WGS sequence"/>
</dbReference>
<accession>A0A8J2T7Q0</accession>
<reference evidence="8" key="1">
    <citation type="journal article" date="2013" name="Genome Announc.">
        <title>Genome sequence of the food spoilage yeast Zygosaccharomyces bailii CLIB 213(T).</title>
        <authorList>
            <person name="Galeote V."/>
            <person name="Bigey F."/>
            <person name="Devillers H."/>
            <person name="Neuveglise C."/>
            <person name="Dequin S."/>
        </authorList>
    </citation>
    <scope>NUCLEOTIDE SEQUENCE [LARGE SCALE GENOMIC DNA]</scope>
    <source>
        <strain evidence="8">CLIB 213 / ATCC 58445 / CBS 680 / CCRC 21525 / NBRC 1098 / NCYC 1416 / NRRL Y-2227</strain>
    </source>
</reference>
<protein>
    <submittedName>
        <fullName evidence="7">ZYBA0S07-00914g1_1</fullName>
    </submittedName>
</protein>
<dbReference type="GO" id="GO:0000776">
    <property type="term" value="C:kinetochore"/>
    <property type="evidence" value="ECO:0007669"/>
    <property type="project" value="UniProtKB-ARBA"/>
</dbReference>
<gene>
    <name evidence="7" type="ORF">BN860_00914g</name>
</gene>
<feature type="region of interest" description="Disordered" evidence="5">
    <location>
        <begin position="784"/>
        <end position="845"/>
    </location>
</feature>
<feature type="compositionally biased region" description="Polar residues" evidence="5">
    <location>
        <begin position="610"/>
        <end position="657"/>
    </location>
</feature>
<dbReference type="GO" id="GO:0000022">
    <property type="term" value="P:mitotic spindle elongation"/>
    <property type="evidence" value="ECO:0007669"/>
    <property type="project" value="UniProtKB-ARBA"/>
</dbReference>
<dbReference type="GO" id="GO:0061863">
    <property type="term" value="F:microtubule plus end polymerase"/>
    <property type="evidence" value="ECO:0007669"/>
    <property type="project" value="InterPro"/>
</dbReference>
<dbReference type="Pfam" id="PF21041">
    <property type="entry name" value="XMAP215_CLASP_TOG"/>
    <property type="match status" value="2"/>
</dbReference>
<proteinExistence type="predicted"/>
<feature type="compositionally biased region" description="Low complexity" evidence="5">
    <location>
        <begin position="824"/>
        <end position="841"/>
    </location>
</feature>
<dbReference type="GO" id="GO:0030951">
    <property type="term" value="P:establishment or maintenance of microtubule cytoskeleton polarity"/>
    <property type="evidence" value="ECO:0007669"/>
    <property type="project" value="InterPro"/>
</dbReference>
<feature type="domain" description="TOG" evidence="6">
    <location>
        <begin position="1"/>
        <end position="244"/>
    </location>
</feature>
<feature type="region of interest" description="Disordered" evidence="5">
    <location>
        <begin position="256"/>
        <end position="277"/>
    </location>
</feature>
<keyword evidence="8" id="KW-1185">Reference proteome</keyword>
<organism evidence="7 8">
    <name type="scientific">Zygosaccharomyces bailii (strain CLIB 213 / ATCC 58445 / CBS 680 / BCRC 21525 / NBRC 1098 / NCYC 1416 / NRRL Y-2227)</name>
    <dbReference type="NCBI Taxonomy" id="1333698"/>
    <lineage>
        <taxon>Eukaryota</taxon>
        <taxon>Fungi</taxon>
        <taxon>Dikarya</taxon>
        <taxon>Ascomycota</taxon>
        <taxon>Saccharomycotina</taxon>
        <taxon>Saccharomycetes</taxon>
        <taxon>Saccharomycetales</taxon>
        <taxon>Saccharomycetaceae</taxon>
        <taxon>Zygosaccharomyces</taxon>
    </lineage>
</organism>
<feature type="compositionally biased region" description="Basic and acidic residues" evidence="5">
    <location>
        <begin position="256"/>
        <end position="276"/>
    </location>
</feature>
<dbReference type="SUPFAM" id="SSF48371">
    <property type="entry name" value="ARM repeat"/>
    <property type="match status" value="1"/>
</dbReference>
<keyword evidence="4" id="KW-0175">Coiled coil</keyword>
<keyword evidence="3" id="KW-0206">Cytoskeleton</keyword>
<dbReference type="GO" id="GO:0005881">
    <property type="term" value="C:cytoplasmic microtubule"/>
    <property type="evidence" value="ECO:0007669"/>
    <property type="project" value="UniProtKB-ARBA"/>
</dbReference>
<dbReference type="GO" id="GO:1990571">
    <property type="term" value="P:meiotic centromere clustering"/>
    <property type="evidence" value="ECO:0007669"/>
    <property type="project" value="UniProtKB-ARBA"/>
</dbReference>
<dbReference type="AlphaFoldDB" id="A0A8J2T7Q0"/>
<dbReference type="Pfam" id="PF21042">
    <property type="entry name" value="Stu2_CTS"/>
    <property type="match status" value="1"/>
</dbReference>
<dbReference type="GO" id="GO:0044732">
    <property type="term" value="C:mitotic spindle pole body"/>
    <property type="evidence" value="ECO:0007669"/>
    <property type="project" value="UniProtKB-ARBA"/>
</dbReference>
<comment type="subcellular location">
    <subcellularLocation>
        <location evidence="1">Cytoplasm</location>
        <location evidence="1">Cytoskeleton</location>
        <location evidence="1">Microtubule organizing center</location>
        <location evidence="1">Spindle pole body</location>
    </subcellularLocation>
</comment>
<evidence type="ECO:0000256" key="2">
    <source>
        <dbReference type="ARBA" id="ARBA00022490"/>
    </source>
</evidence>
<dbReference type="GO" id="GO:0051315">
    <property type="term" value="P:attachment of mitotic spindle microtubules to kinetochore"/>
    <property type="evidence" value="ECO:0007669"/>
    <property type="project" value="UniProtKB-ARBA"/>
</dbReference>
<evidence type="ECO:0000256" key="4">
    <source>
        <dbReference type="SAM" id="Coils"/>
    </source>
</evidence>
<dbReference type="Gene3D" id="1.25.10.10">
    <property type="entry name" value="Leucine-rich Repeat Variant"/>
    <property type="match status" value="2"/>
</dbReference>
<dbReference type="InterPro" id="IPR048491">
    <property type="entry name" value="XMAP215_CLASP_TOG"/>
</dbReference>
<dbReference type="InterPro" id="IPR034085">
    <property type="entry name" value="TOG"/>
</dbReference>
<dbReference type="GO" id="GO:0051010">
    <property type="term" value="F:microtubule plus-end binding"/>
    <property type="evidence" value="ECO:0007669"/>
    <property type="project" value="InterPro"/>
</dbReference>
<dbReference type="FunFam" id="1.25.10.10:FF:000019">
    <property type="entry name" value="Cytoskeleton-associated protein 5"/>
    <property type="match status" value="1"/>
</dbReference>
<sequence>MSKADEDTDFTRLPLNERLEHKLWKARLHGYQELNETFKKKPDSTGAEYWQLPELFGKYITDSNVVAQEQAILCLESLINNVPLPPMLTLRNILEIWVPALAEKGLSSSRSTTKNKATECILLLCSYDTSISQCVELLLPFCEKKLPKLVAASAHCLKELIASFGLTNVQTETLLPQLLEPLVKLASHADRNVRSETMGLIVEIYKCTGRNKALLQELLLDQLKPIQQRDLDKLFTKADAENSSETTRLFAWQKEQLEKDQKQQQEEQPPTDHDGDTMMEFNIVEKVTKSQANKSMAKPIDPFDLLPEQTILDKLPDDFYNRVTSSKWKERVESLQELWDNVLSKLKKLKTKQQDYTELLSTLGHIIQKDANVQAVYLAAHSVQQICSKIKPPGFTKHYVSCVFTPLLERTKEKKATVTEVVRGALQEISRHQYPLAPSGHNEDMVEEILQFMKHKTPQIRAECTEFFTFVLKQIGHYEPASIKVLQKYLQDEIGPAVMKIVNDTQPAIRNCGFECFATLIKILGHKELNPFWEKLDNLKRQKIEEHLNNQASETFVRQSRPSSSTNSAAPISADPIDRNYATVTETSLVASSTIPSKRGPPSPLKKVGKSNSPSVPKSRVLLTSRTLGGAGNTPTAHSPATAFRQTSTQPNTQTNVQPNRQANAQLDENAHVSAQLAKLQKDKNEWIRERHELLAEMSKVSSSQTQLISENEELREQLKTLQTEIDERGLQLRSKDLQLGRLQDRIAQLELDLRETNINRRHISSSEASAISTNLGVRSISSSSFDPASAKIKHFRTPSESSDDLPRRVDSLQLTSANQPAVLGGNNTNLNTTATSSASSDAINEESWKRAAEVTSQLKARIERMRAKTRDIK</sequence>
<feature type="compositionally biased region" description="Polar residues" evidence="5">
    <location>
        <begin position="550"/>
        <end position="570"/>
    </location>
</feature>
<feature type="compositionally biased region" description="Polar residues" evidence="5">
    <location>
        <begin position="582"/>
        <end position="596"/>
    </location>
</feature>
<dbReference type="GO" id="GO:1990498">
    <property type="term" value="C:mitotic spindle microtubule"/>
    <property type="evidence" value="ECO:0007669"/>
    <property type="project" value="UniProtKB-ARBA"/>
</dbReference>
<dbReference type="SMART" id="SM01349">
    <property type="entry name" value="TOG"/>
    <property type="match status" value="2"/>
</dbReference>
<dbReference type="OrthoDB" id="205662at2759"/>
<feature type="domain" description="TOG" evidence="6">
    <location>
        <begin position="304"/>
        <end position="562"/>
    </location>
</feature>
<evidence type="ECO:0000256" key="5">
    <source>
        <dbReference type="SAM" id="MobiDB-lite"/>
    </source>
</evidence>
<feature type="coiled-coil region" evidence="4">
    <location>
        <begin position="670"/>
        <end position="760"/>
    </location>
</feature>